<evidence type="ECO:0000256" key="1">
    <source>
        <dbReference type="PIRSR" id="PIRSR600246-1"/>
    </source>
</evidence>
<sequence length="316" mass="33664">MKTVCPKVIIHGGAGSSIKGKGGADAIRKSLHSIIEEIYALLANGSSATDAVVRGCQLLEDDPRFNAGTGSVLQSDGQIRMSASLMEGQSQRFSGVINVSRVQHPIQLAEALQGSDDRVLSDYGAAELLRDLQLPVYNPMTKLRLQEWLQERQANFSHKMAGVIAEDELVTSSEARRGTIGVVVLDSRGHLAAGTSTGGKGFERIGRVSDSAMPAGNYATGDAAVSCTGIGEDIMEECLAARIVVRVTDGLSLVNAMERSFKEARKNQRDFAAIALDANGAIAWGKTSEVLLAAYHTGEKIVDTLNMTKDVEFLSI</sequence>
<organism evidence="4 5">
    <name type="scientific">Moorena bouillonii PNG</name>
    <dbReference type="NCBI Taxonomy" id="568701"/>
    <lineage>
        <taxon>Bacteria</taxon>
        <taxon>Bacillati</taxon>
        <taxon>Cyanobacteriota</taxon>
        <taxon>Cyanophyceae</taxon>
        <taxon>Coleofasciculales</taxon>
        <taxon>Coleofasciculaceae</taxon>
        <taxon>Moorena</taxon>
    </lineage>
</organism>
<dbReference type="Proteomes" id="UP000186657">
    <property type="component" value="Unassembled WGS sequence"/>
</dbReference>
<dbReference type="GO" id="GO:0016811">
    <property type="term" value="F:hydrolase activity, acting on carbon-nitrogen (but not peptide) bonds, in linear amides"/>
    <property type="evidence" value="ECO:0007669"/>
    <property type="project" value="UniProtKB-ARBA"/>
</dbReference>
<dbReference type="AlphaFoldDB" id="A0A1U7N8K5"/>
<dbReference type="InterPro" id="IPR000246">
    <property type="entry name" value="Peptidase_T2"/>
</dbReference>
<evidence type="ECO:0000256" key="2">
    <source>
        <dbReference type="PIRSR" id="PIRSR600246-2"/>
    </source>
</evidence>
<evidence type="ECO:0000256" key="3">
    <source>
        <dbReference type="PIRSR" id="PIRSR600246-3"/>
    </source>
</evidence>
<reference evidence="4 5" key="1">
    <citation type="submission" date="2016-10" db="EMBL/GenBank/DDBJ databases">
        <title>Comparative genomics uncovers the prolific and rare metabolic potential of the cyanobacterial genus Moorea.</title>
        <authorList>
            <person name="Leao T."/>
            <person name="Castelao G."/>
            <person name="Korobeynikov A."/>
            <person name="Monroe E.A."/>
            <person name="Podell S."/>
            <person name="Glukhov E."/>
            <person name="Allen E."/>
            <person name="Gerwick W.H."/>
            <person name="Gerwick L."/>
        </authorList>
    </citation>
    <scope>NUCLEOTIDE SEQUENCE [LARGE SCALE GENOMIC DNA]</scope>
    <source>
        <strain evidence="4 5">PNG5-198</strain>
    </source>
</reference>
<dbReference type="InterPro" id="IPR029055">
    <property type="entry name" value="Ntn_hydrolases_N"/>
</dbReference>
<dbReference type="EMBL" id="MKZS01000001">
    <property type="protein sequence ID" value="OLT62255.1"/>
    <property type="molecule type" value="Genomic_DNA"/>
</dbReference>
<feature type="binding site" evidence="2">
    <location>
        <begin position="228"/>
        <end position="231"/>
    </location>
    <ligand>
        <name>substrate</name>
    </ligand>
</feature>
<comment type="caution">
    <text evidence="4">The sequence shown here is derived from an EMBL/GenBank/DDBJ whole genome shotgun (WGS) entry which is preliminary data.</text>
</comment>
<feature type="site" description="Cleavage; by autolysis" evidence="3">
    <location>
        <begin position="178"/>
        <end position="179"/>
    </location>
</feature>
<dbReference type="CDD" id="cd14949">
    <property type="entry name" value="Asparaginase_2_like_3"/>
    <property type="match status" value="1"/>
</dbReference>
<evidence type="ECO:0000313" key="5">
    <source>
        <dbReference type="Proteomes" id="UP000186657"/>
    </source>
</evidence>
<keyword evidence="5" id="KW-1185">Reference proteome</keyword>
<dbReference type="RefSeq" id="WP_075904075.1">
    <property type="nucleotide sequence ID" value="NZ_MKZS01000001.1"/>
</dbReference>
<dbReference type="SUPFAM" id="SSF56235">
    <property type="entry name" value="N-terminal nucleophile aminohydrolases (Ntn hydrolases)"/>
    <property type="match status" value="1"/>
</dbReference>
<protein>
    <submittedName>
        <fullName evidence="4">Isoaspartyl peptidase</fullName>
    </submittedName>
</protein>
<feature type="binding site" evidence="2">
    <location>
        <begin position="207"/>
        <end position="210"/>
    </location>
    <ligand>
        <name>substrate</name>
    </ligand>
</feature>
<dbReference type="PANTHER" id="PTHR10188">
    <property type="entry name" value="L-ASPARAGINASE"/>
    <property type="match status" value="1"/>
</dbReference>
<dbReference type="PANTHER" id="PTHR10188:SF6">
    <property type="entry name" value="N(4)-(BETA-N-ACETYLGLUCOSAMINYL)-L-ASPARAGINASE"/>
    <property type="match status" value="1"/>
</dbReference>
<dbReference type="Gene3D" id="3.60.20.30">
    <property type="entry name" value="(Glycosyl)asparaginase"/>
    <property type="match status" value="1"/>
</dbReference>
<feature type="active site" description="Nucleophile" evidence="1">
    <location>
        <position position="179"/>
    </location>
</feature>
<name>A0A1U7N8K5_9CYAN</name>
<proteinExistence type="predicted"/>
<accession>A0A1U7N8K5</accession>
<gene>
    <name evidence="4" type="ORF">BJP37_27780</name>
</gene>
<evidence type="ECO:0000313" key="4">
    <source>
        <dbReference type="EMBL" id="OLT62255.1"/>
    </source>
</evidence>
<dbReference type="Pfam" id="PF01112">
    <property type="entry name" value="Asparaginase_2"/>
    <property type="match status" value="1"/>
</dbReference>